<dbReference type="SMART" id="SM00353">
    <property type="entry name" value="HLH"/>
    <property type="match status" value="1"/>
</dbReference>
<dbReference type="InterPro" id="IPR011598">
    <property type="entry name" value="bHLH_dom"/>
</dbReference>
<evidence type="ECO:0000313" key="4">
    <source>
        <dbReference type="EMBL" id="KAK2155495.1"/>
    </source>
</evidence>
<feature type="domain" description="BHLH" evidence="3">
    <location>
        <begin position="55"/>
        <end position="107"/>
    </location>
</feature>
<keyword evidence="1" id="KW-0238">DNA-binding</keyword>
<accession>A0AAD9JN26</accession>
<dbReference type="GO" id="GO:0000977">
    <property type="term" value="F:RNA polymerase II transcription regulatory region sequence-specific DNA binding"/>
    <property type="evidence" value="ECO:0007669"/>
    <property type="project" value="TreeGrafter"/>
</dbReference>
<evidence type="ECO:0000313" key="5">
    <source>
        <dbReference type="Proteomes" id="UP001208570"/>
    </source>
</evidence>
<feature type="region of interest" description="Disordered" evidence="2">
    <location>
        <begin position="170"/>
        <end position="194"/>
    </location>
</feature>
<dbReference type="Proteomes" id="UP001208570">
    <property type="component" value="Unassembled WGS sequence"/>
</dbReference>
<feature type="region of interest" description="Disordered" evidence="2">
    <location>
        <begin position="210"/>
        <end position="236"/>
    </location>
</feature>
<dbReference type="EMBL" id="JAODUP010000238">
    <property type="protein sequence ID" value="KAK2155495.1"/>
    <property type="molecule type" value="Genomic_DNA"/>
</dbReference>
<dbReference type="Gene3D" id="4.10.280.10">
    <property type="entry name" value="Helix-loop-helix DNA-binding domain"/>
    <property type="match status" value="1"/>
</dbReference>
<dbReference type="Pfam" id="PF00010">
    <property type="entry name" value="HLH"/>
    <property type="match status" value="1"/>
</dbReference>
<organism evidence="4 5">
    <name type="scientific">Paralvinella palmiformis</name>
    <dbReference type="NCBI Taxonomy" id="53620"/>
    <lineage>
        <taxon>Eukaryota</taxon>
        <taxon>Metazoa</taxon>
        <taxon>Spiralia</taxon>
        <taxon>Lophotrochozoa</taxon>
        <taxon>Annelida</taxon>
        <taxon>Polychaeta</taxon>
        <taxon>Sedentaria</taxon>
        <taxon>Canalipalpata</taxon>
        <taxon>Terebellida</taxon>
        <taxon>Terebelliformia</taxon>
        <taxon>Alvinellidae</taxon>
        <taxon>Paralvinella</taxon>
    </lineage>
</organism>
<dbReference type="PANTHER" id="PTHR23349:SF108">
    <property type="entry name" value="BHLH DOMAIN-CONTAINING PROTEIN"/>
    <property type="match status" value="1"/>
</dbReference>
<dbReference type="GO" id="GO:0032502">
    <property type="term" value="P:developmental process"/>
    <property type="evidence" value="ECO:0007669"/>
    <property type="project" value="TreeGrafter"/>
</dbReference>
<name>A0AAD9JN26_9ANNE</name>
<protein>
    <recommendedName>
        <fullName evidence="3">BHLH domain-containing protein</fullName>
    </recommendedName>
</protein>
<reference evidence="4" key="1">
    <citation type="journal article" date="2023" name="Mol. Biol. Evol.">
        <title>Third-Generation Sequencing Reveals the Adaptive Role of the Epigenome in Three Deep-Sea Polychaetes.</title>
        <authorList>
            <person name="Perez M."/>
            <person name="Aroh O."/>
            <person name="Sun Y."/>
            <person name="Lan Y."/>
            <person name="Juniper S.K."/>
            <person name="Young C.R."/>
            <person name="Angers B."/>
            <person name="Qian P.Y."/>
        </authorList>
    </citation>
    <scope>NUCLEOTIDE SEQUENCE</scope>
    <source>
        <strain evidence="4">P08H-3</strain>
    </source>
</reference>
<proteinExistence type="predicted"/>
<gene>
    <name evidence="4" type="ORF">LSH36_238g01062</name>
</gene>
<comment type="caution">
    <text evidence="4">The sequence shown here is derived from an EMBL/GenBank/DDBJ whole genome shotgun (WGS) entry which is preliminary data.</text>
</comment>
<dbReference type="AlphaFoldDB" id="A0AAD9JN26"/>
<dbReference type="CDD" id="cd11418">
    <property type="entry name" value="bHLH_TS_ASCL"/>
    <property type="match status" value="1"/>
</dbReference>
<dbReference type="PANTHER" id="PTHR23349">
    <property type="entry name" value="BASIC HELIX-LOOP-HELIX TRANSCRIPTION FACTOR, TWIST"/>
    <property type="match status" value="1"/>
</dbReference>
<dbReference type="InterPro" id="IPR036638">
    <property type="entry name" value="HLH_DNA-bd_sf"/>
</dbReference>
<keyword evidence="5" id="KW-1185">Reference proteome</keyword>
<dbReference type="InterPro" id="IPR050283">
    <property type="entry name" value="E-box_TF_Regulators"/>
</dbReference>
<dbReference type="GO" id="GO:0046983">
    <property type="term" value="F:protein dimerization activity"/>
    <property type="evidence" value="ECO:0007669"/>
    <property type="project" value="InterPro"/>
</dbReference>
<evidence type="ECO:0000256" key="2">
    <source>
        <dbReference type="SAM" id="MobiDB-lite"/>
    </source>
</evidence>
<dbReference type="SUPFAM" id="SSF47459">
    <property type="entry name" value="HLH, helix-loop-helix DNA-binding domain"/>
    <property type="match status" value="1"/>
</dbReference>
<evidence type="ECO:0000259" key="3">
    <source>
        <dbReference type="PROSITE" id="PS50888"/>
    </source>
</evidence>
<dbReference type="PROSITE" id="PS50888">
    <property type="entry name" value="BHLH"/>
    <property type="match status" value="1"/>
</dbReference>
<feature type="compositionally biased region" description="Polar residues" evidence="2">
    <location>
        <begin position="182"/>
        <end position="194"/>
    </location>
</feature>
<dbReference type="GO" id="GO:0000981">
    <property type="term" value="F:DNA-binding transcription factor activity, RNA polymerase II-specific"/>
    <property type="evidence" value="ECO:0007669"/>
    <property type="project" value="TreeGrafter"/>
</dbReference>
<evidence type="ECO:0000256" key="1">
    <source>
        <dbReference type="ARBA" id="ARBA00023125"/>
    </source>
</evidence>
<sequence length="236" mass="26621">MTNLVMKELSELLSDEGLDNLNNFSELFHLLENKSSESNTCGRSTEGNDQINFHHVIDKRNARERKRVENVNGAFKRLRSHIPYENRKKRLSKVKTLQTAMRYINYLTDLLHTADHVNEGDMPSAYVNEAVTSHSKYGCGQTTDDLANGLTSYGLDTGYVVSGTLYNHNQNLDRSSEHTQSRHSTSPSYDTCQHTSREYVASPEYMTSPEYTTSQGYTTPPGYFTSSCTTQHPSSG</sequence>